<gene>
    <name evidence="5" type="ORF">CCR94_08725</name>
</gene>
<name>A0A2S6N9U5_9HYPH</name>
<dbReference type="InterPro" id="IPR007657">
    <property type="entry name" value="Glycosyltransferase_61"/>
</dbReference>
<evidence type="ECO:0000313" key="6">
    <source>
        <dbReference type="Proteomes" id="UP000239089"/>
    </source>
</evidence>
<dbReference type="PANTHER" id="PTHR20961">
    <property type="entry name" value="GLYCOSYLTRANSFERASE"/>
    <property type="match status" value="1"/>
</dbReference>
<keyword evidence="6" id="KW-1185">Reference proteome</keyword>
<evidence type="ECO:0000256" key="3">
    <source>
        <dbReference type="ARBA" id="ARBA00023180"/>
    </source>
</evidence>
<dbReference type="GO" id="GO:0016757">
    <property type="term" value="F:glycosyltransferase activity"/>
    <property type="evidence" value="ECO:0007669"/>
    <property type="project" value="UniProtKB-KW"/>
</dbReference>
<comment type="caution">
    <text evidence="5">The sequence shown here is derived from an EMBL/GenBank/DDBJ whole genome shotgun (WGS) entry which is preliminary data.</text>
</comment>
<evidence type="ECO:0000256" key="1">
    <source>
        <dbReference type="ARBA" id="ARBA00022676"/>
    </source>
</evidence>
<dbReference type="PANTHER" id="PTHR20961:SF150">
    <property type="entry name" value="GLYCOSYLTRANSFERASE FAMILY 61 PROTEIN"/>
    <property type="match status" value="1"/>
</dbReference>
<keyword evidence="3" id="KW-0325">Glycoprotein</keyword>
<protein>
    <recommendedName>
        <fullName evidence="4">Glycosyltransferase 61 catalytic domain-containing protein</fullName>
    </recommendedName>
</protein>
<keyword evidence="1" id="KW-0328">Glycosyltransferase</keyword>
<feature type="domain" description="Glycosyltransferase 61 catalytic" evidence="4">
    <location>
        <begin position="132"/>
        <end position="298"/>
    </location>
</feature>
<dbReference type="AlphaFoldDB" id="A0A2S6N9U5"/>
<dbReference type="EMBL" id="NHSJ01000057">
    <property type="protein sequence ID" value="PPQ31385.1"/>
    <property type="molecule type" value="Genomic_DNA"/>
</dbReference>
<dbReference type="InterPro" id="IPR049625">
    <property type="entry name" value="Glyco_transf_61_cat"/>
</dbReference>
<reference evidence="5 6" key="1">
    <citation type="journal article" date="2018" name="Arch. Microbiol.">
        <title>New insights into the metabolic potential of the phototrophic purple bacterium Rhodopila globiformis DSM 161(T) from its draft genome sequence and evidence for a vanadium-dependent nitrogenase.</title>
        <authorList>
            <person name="Imhoff J.F."/>
            <person name="Rahn T."/>
            <person name="Kunzel S."/>
            <person name="Neulinger S.C."/>
        </authorList>
    </citation>
    <scope>NUCLEOTIDE SEQUENCE [LARGE SCALE GENOMIC DNA]</scope>
    <source>
        <strain evidence="5 6">DSM 16996</strain>
    </source>
</reference>
<dbReference type="OrthoDB" id="7185280at2"/>
<sequence length="377" mass="41458">MTVESQVRYASERSVKNISIRQLRPAFQRQASSFSAAWSGVAGGIAPPGWWAPDLLIPGAALELFSIEDAYYVPSSGAVLTAGGQLFASTAQQAMYIDPKLEKLANIWSTRFTAPRIDEGVVTMPFGALHNYGHFVLDAMTSVAAIVEEGDFRQVPFVTAPLKGWHRQYFELLNVQPLELSEPIYSFGRITFSSGMNNSLHKPNCHFHTLRDAVFERVPATTSAGAGLIYISRKGHHRPLINEAELEVALKAIGFSIIQPETLPIAEQINIFRSAKIVVAPTGAAMANLLFSRKETAIEILPRDMTLSDTGHKWVAFLTAMGEGDWRPYFCEDVSGVEQPEINGVKRAGLKPFTLSVADLISFIENVLDERTHSPVL</sequence>
<proteinExistence type="predicted"/>
<evidence type="ECO:0000259" key="4">
    <source>
        <dbReference type="Pfam" id="PF04577"/>
    </source>
</evidence>
<organism evidence="5 6">
    <name type="scientific">Rhodoblastus sphagnicola</name>
    <dbReference type="NCBI Taxonomy" id="333368"/>
    <lineage>
        <taxon>Bacteria</taxon>
        <taxon>Pseudomonadati</taxon>
        <taxon>Pseudomonadota</taxon>
        <taxon>Alphaproteobacteria</taxon>
        <taxon>Hyphomicrobiales</taxon>
        <taxon>Rhodoblastaceae</taxon>
        <taxon>Rhodoblastus</taxon>
    </lineage>
</organism>
<dbReference type="Pfam" id="PF04577">
    <property type="entry name" value="Glyco_transf_61"/>
    <property type="match status" value="1"/>
</dbReference>
<evidence type="ECO:0000256" key="2">
    <source>
        <dbReference type="ARBA" id="ARBA00022679"/>
    </source>
</evidence>
<accession>A0A2S6N9U5</accession>
<keyword evidence="2" id="KW-0808">Transferase</keyword>
<evidence type="ECO:0000313" key="5">
    <source>
        <dbReference type="EMBL" id="PPQ31385.1"/>
    </source>
</evidence>
<dbReference type="Proteomes" id="UP000239089">
    <property type="component" value="Unassembled WGS sequence"/>
</dbReference>
<dbReference type="RefSeq" id="WP_104507489.1">
    <property type="nucleotide sequence ID" value="NZ_JACIGC010000009.1"/>
</dbReference>